<dbReference type="CDD" id="cd10434">
    <property type="entry name" value="GIY-YIG_UvrC_Cho"/>
    <property type="match status" value="1"/>
</dbReference>
<proteinExistence type="inferred from homology"/>
<dbReference type="InterPro" id="IPR038476">
    <property type="entry name" value="UvrC_RNase_H_dom_sf"/>
</dbReference>
<evidence type="ECO:0000256" key="4">
    <source>
        <dbReference type="ARBA" id="ARBA00022881"/>
    </source>
</evidence>
<dbReference type="InterPro" id="IPR004791">
    <property type="entry name" value="UvrC"/>
</dbReference>
<keyword evidence="6 7" id="KW-0742">SOS response</keyword>
<comment type="function">
    <text evidence="7">The UvrABC repair system catalyzes the recognition and processing of DNA lesions. UvrC both incises the 5' and 3' sides of the lesion. The N-terminal half is responsible for the 3' incision and the C-terminal half is responsible for the 5' incision.</text>
</comment>
<dbReference type="Gene3D" id="4.10.860.10">
    <property type="entry name" value="UVR domain"/>
    <property type="match status" value="1"/>
</dbReference>
<dbReference type="GO" id="GO:0009381">
    <property type="term" value="F:excinuclease ABC activity"/>
    <property type="evidence" value="ECO:0007669"/>
    <property type="project" value="UniProtKB-UniRule"/>
</dbReference>
<dbReference type="Pfam" id="PF08459">
    <property type="entry name" value="UvrC_RNaseH_dom"/>
    <property type="match status" value="1"/>
</dbReference>
<keyword evidence="2 7" id="KW-0227">DNA damage</keyword>
<evidence type="ECO:0000256" key="3">
    <source>
        <dbReference type="ARBA" id="ARBA00022769"/>
    </source>
</evidence>
<dbReference type="GO" id="GO:0005737">
    <property type="term" value="C:cytoplasm"/>
    <property type="evidence" value="ECO:0007669"/>
    <property type="project" value="UniProtKB-SubCell"/>
</dbReference>
<evidence type="ECO:0000256" key="5">
    <source>
        <dbReference type="ARBA" id="ARBA00023204"/>
    </source>
</evidence>
<dbReference type="SMART" id="SM00465">
    <property type="entry name" value="GIYc"/>
    <property type="match status" value="1"/>
</dbReference>
<dbReference type="InterPro" id="IPR010994">
    <property type="entry name" value="RuvA_2-like"/>
</dbReference>
<comment type="subunit">
    <text evidence="7">Interacts with UvrB in an incision complex.</text>
</comment>
<dbReference type="GO" id="GO:0009380">
    <property type="term" value="C:excinuclease repair complex"/>
    <property type="evidence" value="ECO:0007669"/>
    <property type="project" value="InterPro"/>
</dbReference>
<dbReference type="InterPro" id="IPR001162">
    <property type="entry name" value="UvrC_RNase_H_dom"/>
</dbReference>
<keyword evidence="4 7" id="KW-0267">Excision nuclease</keyword>
<comment type="similarity">
    <text evidence="7">Belongs to the UvrC family.</text>
</comment>
<feature type="domain" description="GIY-YIG" evidence="9">
    <location>
        <begin position="10"/>
        <end position="87"/>
    </location>
</feature>
<dbReference type="PROSITE" id="PS50164">
    <property type="entry name" value="GIY_YIG"/>
    <property type="match status" value="1"/>
</dbReference>
<dbReference type="EMBL" id="DSAC01000055">
    <property type="protein sequence ID" value="HHO73928.1"/>
    <property type="molecule type" value="Genomic_DNA"/>
</dbReference>
<name>A0A7C5WYE1_9AQUI</name>
<dbReference type="InterPro" id="IPR001943">
    <property type="entry name" value="UVR_dom"/>
</dbReference>
<dbReference type="SUPFAM" id="SSF46600">
    <property type="entry name" value="C-terminal UvrC-binding domain of UvrB"/>
    <property type="match status" value="1"/>
</dbReference>
<dbReference type="PANTHER" id="PTHR30562:SF1">
    <property type="entry name" value="UVRABC SYSTEM PROTEIN C"/>
    <property type="match status" value="1"/>
</dbReference>
<evidence type="ECO:0000256" key="7">
    <source>
        <dbReference type="HAMAP-Rule" id="MF_00203"/>
    </source>
</evidence>
<evidence type="ECO:0000259" key="9">
    <source>
        <dbReference type="PROSITE" id="PS50164"/>
    </source>
</evidence>
<dbReference type="InterPro" id="IPR036876">
    <property type="entry name" value="UVR_dom_sf"/>
</dbReference>
<dbReference type="Gene3D" id="3.30.420.340">
    <property type="entry name" value="UvrC, RNAse H endonuclease domain"/>
    <property type="match status" value="1"/>
</dbReference>
<dbReference type="NCBIfam" id="TIGR00194">
    <property type="entry name" value="uvrC"/>
    <property type="match status" value="1"/>
</dbReference>
<dbReference type="PROSITE" id="PS50165">
    <property type="entry name" value="UVRC"/>
    <property type="match status" value="1"/>
</dbReference>
<dbReference type="SUPFAM" id="SSF82771">
    <property type="entry name" value="GIY-YIG endonuclease"/>
    <property type="match status" value="1"/>
</dbReference>
<gene>
    <name evidence="7 11" type="primary">uvrC</name>
    <name evidence="11" type="ORF">ENN04_04735</name>
</gene>
<dbReference type="GO" id="GO:0003677">
    <property type="term" value="F:DNA binding"/>
    <property type="evidence" value="ECO:0007669"/>
    <property type="project" value="UniProtKB-UniRule"/>
</dbReference>
<dbReference type="InterPro" id="IPR050066">
    <property type="entry name" value="UvrABC_protein_C"/>
</dbReference>
<evidence type="ECO:0000259" key="8">
    <source>
        <dbReference type="PROSITE" id="PS50151"/>
    </source>
</evidence>
<dbReference type="PROSITE" id="PS50151">
    <property type="entry name" value="UVR"/>
    <property type="match status" value="1"/>
</dbReference>
<dbReference type="Pfam" id="PF01541">
    <property type="entry name" value="GIY-YIG"/>
    <property type="match status" value="1"/>
</dbReference>
<dbReference type="PANTHER" id="PTHR30562">
    <property type="entry name" value="UVRC/OXIDOREDUCTASE"/>
    <property type="match status" value="1"/>
</dbReference>
<organism evidence="11">
    <name type="scientific">Thermocrinis ruber</name>
    <dbReference type="NCBI Taxonomy" id="75906"/>
    <lineage>
        <taxon>Bacteria</taxon>
        <taxon>Pseudomonadati</taxon>
        <taxon>Aquificota</taxon>
        <taxon>Aquificia</taxon>
        <taxon>Aquificales</taxon>
        <taxon>Aquificaceae</taxon>
        <taxon>Thermocrinis</taxon>
    </lineage>
</organism>
<dbReference type="GO" id="GO:0009432">
    <property type="term" value="P:SOS response"/>
    <property type="evidence" value="ECO:0007669"/>
    <property type="project" value="UniProtKB-UniRule"/>
</dbReference>
<dbReference type="Gene3D" id="1.10.150.20">
    <property type="entry name" value="5' to 3' exonuclease, C-terminal subdomain"/>
    <property type="match status" value="1"/>
</dbReference>
<reference evidence="11" key="1">
    <citation type="journal article" date="2020" name="mSystems">
        <title>Genome- and Community-Level Interaction Insights into Carbon Utilization and Element Cycling Functions of Hydrothermarchaeota in Hydrothermal Sediment.</title>
        <authorList>
            <person name="Zhou Z."/>
            <person name="Liu Y."/>
            <person name="Xu W."/>
            <person name="Pan J."/>
            <person name="Luo Z.H."/>
            <person name="Li M."/>
        </authorList>
    </citation>
    <scope>NUCLEOTIDE SEQUENCE [LARGE SCALE GENOMIC DNA]</scope>
    <source>
        <strain evidence="11">SpSt-114</strain>
    </source>
</reference>
<dbReference type="InterPro" id="IPR035901">
    <property type="entry name" value="GIY-YIG_endonuc_sf"/>
</dbReference>
<comment type="subcellular location">
    <subcellularLocation>
        <location evidence="7">Cytoplasm</location>
    </subcellularLocation>
</comment>
<dbReference type="GO" id="GO:0006289">
    <property type="term" value="P:nucleotide-excision repair"/>
    <property type="evidence" value="ECO:0007669"/>
    <property type="project" value="UniProtKB-UniRule"/>
</dbReference>
<dbReference type="HAMAP" id="MF_00203">
    <property type="entry name" value="UvrC"/>
    <property type="match status" value="1"/>
</dbReference>
<evidence type="ECO:0000256" key="6">
    <source>
        <dbReference type="ARBA" id="ARBA00023236"/>
    </source>
</evidence>
<dbReference type="NCBIfam" id="NF011261">
    <property type="entry name" value="PRK14667.1"/>
    <property type="match status" value="1"/>
</dbReference>
<dbReference type="InterPro" id="IPR047296">
    <property type="entry name" value="GIY-YIG_UvrC_Cho"/>
</dbReference>
<protein>
    <recommendedName>
        <fullName evidence="7">UvrABC system protein C</fullName>
        <shortName evidence="7">Protein UvrC</shortName>
    </recommendedName>
    <alternativeName>
        <fullName evidence="7">Excinuclease ABC subunit C</fullName>
    </alternativeName>
</protein>
<accession>A0A7C5WYE1</accession>
<keyword evidence="3 7" id="KW-0228">DNA excision</keyword>
<sequence>MLELIKSAPTQCGVYLFKKGNKVLYVGKAKNIRERLLQHYKQAQENKKEYAIVNGSDRIDWILTRNEYEALVLEVDLIQLHKPKYNVLHKHGGGYPVLLLTEDEFPTIKVVRGSEHGGKLFGPFFTAKRAYRVKRLIHKLFKLRTCDPMPIRTSPCMDYHLGLCSGPCAGLISKEDYSLAVKSAQSMLSGEVSEVLPELYQRLEKHMERLEFEKCALIRDQIRALEKLSLGQTVSGLPYQRADLFYRIGRLLGVFLIRSFKLVDKEVFLLETEEELEETVIGFYYSNPLPEVLLLNFELSEEVKRWLSERGKVEIVQKIDQSLEELVKENLHHYMPPELWQEEFLKVLKIPPPRIIEGFDVSHFYGDYTVASCVVWEEGTMNKKRYRRYRIKTVNQIDDYASLEEVLSRRARRLKEGEETMPDLWLIDGGLGQLSVAIRVRDRFGLPIKVVSLAKEEEILLTEWGQRVRLKEHPILYRIFGQIRDEAHRFALSYNRKLRLKEGLKDILDRIKGIGEVKKKIIYNNFENLYELLKAEDKHLKKLGIDPSIKQEIEKYLT</sequence>
<evidence type="ECO:0000256" key="1">
    <source>
        <dbReference type="ARBA" id="ARBA00022490"/>
    </source>
</evidence>
<feature type="domain" description="UVR" evidence="8">
    <location>
        <begin position="193"/>
        <end position="228"/>
    </location>
</feature>
<keyword evidence="5 7" id="KW-0234">DNA repair</keyword>
<evidence type="ECO:0000259" key="10">
    <source>
        <dbReference type="PROSITE" id="PS50165"/>
    </source>
</evidence>
<keyword evidence="1 7" id="KW-0963">Cytoplasm</keyword>
<comment type="caution">
    <text evidence="11">The sequence shown here is derived from an EMBL/GenBank/DDBJ whole genome shotgun (WGS) entry which is preliminary data.</text>
</comment>
<evidence type="ECO:0000313" key="11">
    <source>
        <dbReference type="EMBL" id="HHO73928.1"/>
    </source>
</evidence>
<evidence type="ECO:0000256" key="2">
    <source>
        <dbReference type="ARBA" id="ARBA00022763"/>
    </source>
</evidence>
<dbReference type="SUPFAM" id="SSF47781">
    <property type="entry name" value="RuvA domain 2-like"/>
    <property type="match status" value="1"/>
</dbReference>
<dbReference type="AlphaFoldDB" id="A0A7C5WYE1"/>
<feature type="domain" description="UvrC family homology region profile" evidence="10">
    <location>
        <begin position="342"/>
        <end position="440"/>
    </location>
</feature>
<dbReference type="Gene3D" id="3.40.1440.10">
    <property type="entry name" value="GIY-YIG endonuclease"/>
    <property type="match status" value="1"/>
</dbReference>
<dbReference type="InterPro" id="IPR000305">
    <property type="entry name" value="GIY-YIG_endonuc"/>
</dbReference>